<keyword evidence="3" id="KW-1185">Reference proteome</keyword>
<dbReference type="CDD" id="cd05403">
    <property type="entry name" value="NT_KNTase_like"/>
    <property type="match status" value="1"/>
</dbReference>
<dbReference type="PANTHER" id="PTHR43852">
    <property type="entry name" value="NUCLEOTIDYLTRANSFERASE"/>
    <property type="match status" value="1"/>
</dbReference>
<dbReference type="InterPro" id="IPR041633">
    <property type="entry name" value="Polbeta"/>
</dbReference>
<gene>
    <name evidence="2" type="ORF">NITMOv2_1054</name>
</gene>
<dbReference type="PANTHER" id="PTHR43852:SF3">
    <property type="entry name" value="NUCLEOTIDYLTRANSFERASE"/>
    <property type="match status" value="1"/>
</dbReference>
<dbReference type="InterPro" id="IPR043519">
    <property type="entry name" value="NT_sf"/>
</dbReference>
<accession>A0A0K2G971</accession>
<dbReference type="EMBL" id="CP011801">
    <property type="protein sequence ID" value="ALA57485.1"/>
    <property type="molecule type" value="Genomic_DNA"/>
</dbReference>
<dbReference type="NCBIfam" id="NF047752">
    <property type="entry name" value="MntA_antitoxin"/>
    <property type="match status" value="1"/>
</dbReference>
<protein>
    <recommendedName>
        <fullName evidence="1">Polymerase beta nucleotidyltransferase domain-containing protein</fullName>
    </recommendedName>
</protein>
<evidence type="ECO:0000259" key="1">
    <source>
        <dbReference type="Pfam" id="PF18765"/>
    </source>
</evidence>
<reference evidence="2 3" key="1">
    <citation type="journal article" date="2015" name="Proc. Natl. Acad. Sci. U.S.A.">
        <title>Expanded metabolic versatility of ubiquitous nitrite-oxidizing bacteria from the genus Nitrospira.</title>
        <authorList>
            <person name="Koch H."/>
            <person name="Lucker S."/>
            <person name="Albertsen M."/>
            <person name="Kitzinger K."/>
            <person name="Herbold C."/>
            <person name="Spieck E."/>
            <person name="Nielsen P.H."/>
            <person name="Wagner M."/>
            <person name="Daims H."/>
        </authorList>
    </citation>
    <scope>NUCLEOTIDE SEQUENCE [LARGE SCALE GENOMIC DNA]</scope>
    <source>
        <strain evidence="2 3">NSP M-1</strain>
    </source>
</reference>
<dbReference type="OrthoDB" id="9793109at2"/>
<name>A0A0K2G971_NITMO</name>
<proteinExistence type="predicted"/>
<dbReference type="RefSeq" id="WP_053381991.1">
    <property type="nucleotide sequence ID" value="NZ_CP011801.1"/>
</dbReference>
<dbReference type="KEGG" id="nmv:NITMOv2_1054"/>
<feature type="domain" description="Polymerase beta nucleotidyltransferase" evidence="1">
    <location>
        <begin position="14"/>
        <end position="104"/>
    </location>
</feature>
<evidence type="ECO:0000313" key="3">
    <source>
        <dbReference type="Proteomes" id="UP000069205"/>
    </source>
</evidence>
<dbReference type="PATRIC" id="fig|42253.5.peg.1038"/>
<evidence type="ECO:0000313" key="2">
    <source>
        <dbReference type="EMBL" id="ALA57485.1"/>
    </source>
</evidence>
<organism evidence="2 3">
    <name type="scientific">Nitrospira moscoviensis</name>
    <dbReference type="NCBI Taxonomy" id="42253"/>
    <lineage>
        <taxon>Bacteria</taxon>
        <taxon>Pseudomonadati</taxon>
        <taxon>Nitrospirota</taxon>
        <taxon>Nitrospiria</taxon>
        <taxon>Nitrospirales</taxon>
        <taxon>Nitrospiraceae</taxon>
        <taxon>Nitrospira</taxon>
    </lineage>
</organism>
<dbReference type="Proteomes" id="UP000069205">
    <property type="component" value="Chromosome"/>
</dbReference>
<sequence>MVRSASPHSSDIDQEILRVLNRHPSIVMAFLFGSLAAGRGRTDSDLDVAFAATTPLTSQGRMDLIGDLAVAVGRPVDLIDLDLTHGPLLQQILTQGRKILCRDRVHYAELIRRMIYEEADFMPYYRRILAARRKAWIGT</sequence>
<dbReference type="SUPFAM" id="SSF81301">
    <property type="entry name" value="Nucleotidyltransferase"/>
    <property type="match status" value="1"/>
</dbReference>
<dbReference type="Pfam" id="PF18765">
    <property type="entry name" value="Polbeta"/>
    <property type="match status" value="1"/>
</dbReference>
<dbReference type="Gene3D" id="3.30.460.10">
    <property type="entry name" value="Beta Polymerase, domain 2"/>
    <property type="match status" value="1"/>
</dbReference>
<dbReference type="STRING" id="42253.NITMOv2_1054"/>
<dbReference type="AlphaFoldDB" id="A0A0K2G971"/>
<dbReference type="InterPro" id="IPR052930">
    <property type="entry name" value="TA_antitoxin_MntA"/>
</dbReference>